<dbReference type="GO" id="GO:0003677">
    <property type="term" value="F:DNA binding"/>
    <property type="evidence" value="ECO:0007669"/>
    <property type="project" value="InterPro"/>
</dbReference>
<dbReference type="InterPro" id="IPR026889">
    <property type="entry name" value="Zn_Tnp"/>
</dbReference>
<evidence type="ECO:0000313" key="3">
    <source>
        <dbReference type="EMBL" id="OIQ79847.1"/>
    </source>
</evidence>
<organism evidence="3">
    <name type="scientific">mine drainage metagenome</name>
    <dbReference type="NCBI Taxonomy" id="410659"/>
    <lineage>
        <taxon>unclassified sequences</taxon>
        <taxon>metagenomes</taxon>
        <taxon>ecological metagenomes</taxon>
    </lineage>
</organism>
<dbReference type="Pfam" id="PF04986">
    <property type="entry name" value="Y2_Tnp"/>
    <property type="match status" value="1"/>
</dbReference>
<dbReference type="AlphaFoldDB" id="A0A1J5QIS3"/>
<evidence type="ECO:0000259" key="2">
    <source>
        <dbReference type="Pfam" id="PF14319"/>
    </source>
</evidence>
<evidence type="ECO:0000259" key="1">
    <source>
        <dbReference type="Pfam" id="PF04986"/>
    </source>
</evidence>
<dbReference type="EMBL" id="MLJW01001150">
    <property type="protein sequence ID" value="OIQ79847.1"/>
    <property type="molecule type" value="Genomic_DNA"/>
</dbReference>
<proteinExistence type="predicted"/>
<dbReference type="PANTHER" id="PTHR37023">
    <property type="entry name" value="TRANSPOSASE"/>
    <property type="match status" value="1"/>
</dbReference>
<dbReference type="NCBIfam" id="NF033538">
    <property type="entry name" value="transpos_IS91"/>
    <property type="match status" value="1"/>
</dbReference>
<protein>
    <submittedName>
        <fullName evidence="3">Putative transposase</fullName>
    </submittedName>
</protein>
<dbReference type="InterPro" id="IPR007069">
    <property type="entry name" value="Transposase_32"/>
</dbReference>
<feature type="domain" description="Transposase IS801/IS1294" evidence="1">
    <location>
        <begin position="142"/>
        <end position="312"/>
    </location>
</feature>
<dbReference type="Pfam" id="PF14319">
    <property type="entry name" value="Zn_Tnp_IS91"/>
    <property type="match status" value="1"/>
</dbReference>
<sequence>MGFTRPRFDIADIVRLHRRALEAKHRLSRSQKRVLTLISLCRTAAIGGHLEVCTGCGREHPVYNSCRNRHCPKCQALAQQKWIDARAARILPVRHFHGVFTPPSELRPLAMRHPTEVYTALFHSVSELLLELGRTHLQATLGLTMVLHTWTRDLRFHPHVHVLITAGGLSLNGQRFVHVRKDFLFPVKVMGHLLRGKMLDALRKLRQKGAFPELSQAAFNRLMASLAAHQSWVVYAKAPFRRSQHVLSYLGRYTHRVGIANSRIVDVDTAHVTFRTRGQQTATLHPVEFLRRFVQHVLPDGFHKIRHAGLYASALPGGLLEKARALLPLPKPRKKAQPVAAADAPRTCAHCGGLVLRLSLTAMARSPPPEAACA</sequence>
<feature type="domain" description="Transposase zinc-binding" evidence="2">
    <location>
        <begin position="14"/>
        <end position="101"/>
    </location>
</feature>
<comment type="caution">
    <text evidence="3">The sequence shown here is derived from an EMBL/GenBank/DDBJ whole genome shotgun (WGS) entry which is preliminary data.</text>
</comment>
<accession>A0A1J5QIS3</accession>
<dbReference type="GO" id="GO:0006313">
    <property type="term" value="P:DNA transposition"/>
    <property type="evidence" value="ECO:0007669"/>
    <property type="project" value="InterPro"/>
</dbReference>
<name>A0A1J5QIS3_9ZZZZ</name>
<dbReference type="GO" id="GO:0004803">
    <property type="term" value="F:transposase activity"/>
    <property type="evidence" value="ECO:0007669"/>
    <property type="project" value="InterPro"/>
</dbReference>
<reference evidence="3" key="1">
    <citation type="submission" date="2016-10" db="EMBL/GenBank/DDBJ databases">
        <title>Sequence of Gallionella enrichment culture.</title>
        <authorList>
            <person name="Poehlein A."/>
            <person name="Muehling M."/>
            <person name="Daniel R."/>
        </authorList>
    </citation>
    <scope>NUCLEOTIDE SEQUENCE</scope>
</reference>
<gene>
    <name evidence="3" type="ORF">GALL_384070</name>
</gene>
<dbReference type="PANTHER" id="PTHR37023:SF1">
    <property type="entry name" value="ISSOD25 TRANSPOSASE TNPA_ISSOD25"/>
    <property type="match status" value="1"/>
</dbReference>
<dbReference type="InterPro" id="IPR054832">
    <property type="entry name" value="transpos_IS91"/>
</dbReference>